<keyword evidence="1" id="KW-0472">Membrane</keyword>
<feature type="transmembrane region" description="Helical" evidence="1">
    <location>
        <begin position="140"/>
        <end position="158"/>
    </location>
</feature>
<name>A0A2N5C396_9BURK</name>
<proteinExistence type="predicted"/>
<evidence type="ECO:0000313" key="2">
    <source>
        <dbReference type="EMBL" id="PLP96681.1"/>
    </source>
</evidence>
<feature type="transmembrane region" description="Helical" evidence="1">
    <location>
        <begin position="74"/>
        <end position="97"/>
    </location>
</feature>
<evidence type="ECO:0008006" key="4">
    <source>
        <dbReference type="Google" id="ProtNLM"/>
    </source>
</evidence>
<dbReference type="OrthoDB" id="6169516at2"/>
<dbReference type="EMBL" id="PJRP01000024">
    <property type="protein sequence ID" value="PLP96681.1"/>
    <property type="molecule type" value="Genomic_DNA"/>
</dbReference>
<reference evidence="2 3" key="1">
    <citation type="submission" date="2017-12" db="EMBL/GenBank/DDBJ databases">
        <title>Genome sequence of the active heterotrophic nitrifier-denitrifier, Cupriavidus pauculus UM1.</title>
        <authorList>
            <person name="Putonti C."/>
            <person name="Castignetti D."/>
        </authorList>
    </citation>
    <scope>NUCLEOTIDE SEQUENCE [LARGE SCALE GENOMIC DNA]</scope>
    <source>
        <strain evidence="2 3">UM1</strain>
    </source>
</reference>
<keyword evidence="1" id="KW-0812">Transmembrane</keyword>
<dbReference type="STRING" id="82633.GCA_000974605_03583"/>
<organism evidence="2 3">
    <name type="scientific">Cupriavidus pauculus</name>
    <dbReference type="NCBI Taxonomy" id="82633"/>
    <lineage>
        <taxon>Bacteria</taxon>
        <taxon>Pseudomonadati</taxon>
        <taxon>Pseudomonadota</taxon>
        <taxon>Betaproteobacteria</taxon>
        <taxon>Burkholderiales</taxon>
        <taxon>Burkholderiaceae</taxon>
        <taxon>Cupriavidus</taxon>
    </lineage>
</organism>
<dbReference type="Proteomes" id="UP000234341">
    <property type="component" value="Unassembled WGS sequence"/>
</dbReference>
<evidence type="ECO:0000313" key="3">
    <source>
        <dbReference type="Proteomes" id="UP000234341"/>
    </source>
</evidence>
<dbReference type="AlphaFoldDB" id="A0A2N5C396"/>
<feature type="transmembrane region" description="Helical" evidence="1">
    <location>
        <begin position="109"/>
        <end position="134"/>
    </location>
</feature>
<sequence>MELHLHSHQYVRRLPDWSAAAVSGLAAGALLIVVEMFWSSMVAGVHPWGTTRLIAAIVMGREVLQTSMFSVSTVAVALIIHFVIGIVLGCALCALIAPFQLDSSVGMSMLVGAAFGLVVYLFNFYVMTAAFPWFVDARGWHTVVGHLIFGMCIALCYWKLESRDVVH</sequence>
<accession>A0A2N5C396</accession>
<protein>
    <recommendedName>
        <fullName evidence="4">Sodium:proline symporter</fullName>
    </recommendedName>
</protein>
<keyword evidence="1" id="KW-1133">Transmembrane helix</keyword>
<comment type="caution">
    <text evidence="2">The sequence shown here is derived from an EMBL/GenBank/DDBJ whole genome shotgun (WGS) entry which is preliminary data.</text>
</comment>
<gene>
    <name evidence="2" type="ORF">CYJ10_31220</name>
</gene>
<feature type="transmembrane region" description="Helical" evidence="1">
    <location>
        <begin position="20"/>
        <end position="38"/>
    </location>
</feature>
<dbReference type="RefSeq" id="WP_101685313.1">
    <property type="nucleotide sequence ID" value="NZ_PJRP01000024.1"/>
</dbReference>
<evidence type="ECO:0000256" key="1">
    <source>
        <dbReference type="SAM" id="Phobius"/>
    </source>
</evidence>